<dbReference type="PROSITE" id="PS51257">
    <property type="entry name" value="PROKAR_LIPOPROTEIN"/>
    <property type="match status" value="1"/>
</dbReference>
<dbReference type="Proteomes" id="UP000194632">
    <property type="component" value="Unassembled WGS sequence"/>
</dbReference>
<dbReference type="PANTHER" id="PTHR33371:SF15">
    <property type="entry name" value="LIPOPROTEIN LPRN"/>
    <property type="match status" value="1"/>
</dbReference>
<proteinExistence type="predicted"/>
<gene>
    <name evidence="3" type="ORF">CA982_23825</name>
</gene>
<sequence>MRPARLRGGLVAGAASLALILTGCSFDGPNSLPVPGAEGTGGGSYEITALIPSAAGLVNNAPVLIDDATVGSIGDIEVEDWNALVTIRLNDGVIVPRGSHVMVGLTSVLGSTHLEIVQPAEPEGGRLEPGDRIPLTKCPEQSNIVPDPSVPAVPDINAAQQVSACTYPSTEQVLSSLSVVLNGGGLSQIGDIVHEMSEVFGGREDQIKKLIPRLNTLVADLDAQKGNIIRATEGLDRLSRTMNEQAGTIERALDDSPQILQLLVDQRQQFLDTLGSVATLSKTANDILDANSENIVTIVEGIEPALDQLQAAGPAMTQSLNILLTFPFYEPTIRRIVKGDYVNSDLVLDLTVERLSKTMFASLGVTGPEGVFGRPAGAAARGLNPFIAPLQPGGERVPDSAEPIPANMIPRVPAVTPVPAAGGGR</sequence>
<name>A0A2C9ZI58_9ACTN</name>
<dbReference type="InterPro" id="IPR052336">
    <property type="entry name" value="MlaD_Phospholipid_Transporter"/>
</dbReference>
<dbReference type="EMBL" id="NGFO01000042">
    <property type="protein sequence ID" value="OUC76056.1"/>
    <property type="molecule type" value="Genomic_DNA"/>
</dbReference>
<dbReference type="AlphaFoldDB" id="A0A2C9ZI58"/>
<dbReference type="STRING" id="417102.CA982_23825"/>
<comment type="caution">
    <text evidence="3">The sequence shown here is derived from an EMBL/GenBank/DDBJ whole genome shotgun (WGS) entry which is preliminary data.</text>
</comment>
<evidence type="ECO:0000313" key="3">
    <source>
        <dbReference type="EMBL" id="OUC76056.1"/>
    </source>
</evidence>
<protein>
    <submittedName>
        <fullName evidence="3">Virulence factor Mce</fullName>
    </submittedName>
</protein>
<keyword evidence="4" id="KW-1185">Reference proteome</keyword>
<evidence type="ECO:0000259" key="2">
    <source>
        <dbReference type="Pfam" id="PF11887"/>
    </source>
</evidence>
<evidence type="ECO:0000313" key="4">
    <source>
        <dbReference type="Proteomes" id="UP000194632"/>
    </source>
</evidence>
<dbReference type="OrthoDB" id="9774928at2"/>
<dbReference type="GO" id="GO:0005576">
    <property type="term" value="C:extracellular region"/>
    <property type="evidence" value="ECO:0007669"/>
    <property type="project" value="TreeGrafter"/>
</dbReference>
<dbReference type="RefSeq" id="WP_086537612.1">
    <property type="nucleotide sequence ID" value="NZ_JBLKRZ010000001.1"/>
</dbReference>
<dbReference type="Pfam" id="PF02470">
    <property type="entry name" value="MlaD"/>
    <property type="match status" value="1"/>
</dbReference>
<dbReference type="Pfam" id="PF11887">
    <property type="entry name" value="Mce4_CUP1"/>
    <property type="match status" value="1"/>
</dbReference>
<organism evidence="3 4">
    <name type="scientific">Gordonia lacunae</name>
    <dbReference type="NCBI Taxonomy" id="417102"/>
    <lineage>
        <taxon>Bacteria</taxon>
        <taxon>Bacillati</taxon>
        <taxon>Actinomycetota</taxon>
        <taxon>Actinomycetes</taxon>
        <taxon>Mycobacteriales</taxon>
        <taxon>Gordoniaceae</taxon>
        <taxon>Gordonia</taxon>
    </lineage>
</organism>
<dbReference type="PANTHER" id="PTHR33371">
    <property type="entry name" value="INTERMEMBRANE PHOSPHOLIPID TRANSPORT SYSTEM BINDING PROTEIN MLAD-RELATED"/>
    <property type="match status" value="1"/>
</dbReference>
<dbReference type="InterPro" id="IPR003399">
    <property type="entry name" value="Mce/MlaD"/>
</dbReference>
<accession>A0A2C9ZI58</accession>
<reference evidence="3 4" key="1">
    <citation type="submission" date="2017-05" db="EMBL/GenBank/DDBJ databases">
        <title>Biotechnological potential of actinobacteria isolated from South African environments.</title>
        <authorList>
            <person name="Le Roes-Hill M."/>
            <person name="Prins A."/>
            <person name="Durrell K.A."/>
        </authorList>
    </citation>
    <scope>NUCLEOTIDE SEQUENCE [LARGE SCALE GENOMIC DNA]</scope>
    <source>
        <strain evidence="3">BS2</strain>
    </source>
</reference>
<feature type="domain" description="Mammalian cell entry C-terminal" evidence="2">
    <location>
        <begin position="172"/>
        <end position="320"/>
    </location>
</feature>
<evidence type="ECO:0000259" key="1">
    <source>
        <dbReference type="Pfam" id="PF02470"/>
    </source>
</evidence>
<dbReference type="InterPro" id="IPR024516">
    <property type="entry name" value="Mce_C"/>
</dbReference>
<feature type="domain" description="Mce/MlaD" evidence="1">
    <location>
        <begin position="44"/>
        <end position="118"/>
    </location>
</feature>